<dbReference type="PANTHER" id="PTHR28388:SF1">
    <property type="entry name" value="TRANSMEMBRANE PROTEIN 237"/>
    <property type="match status" value="1"/>
</dbReference>
<sequence>MIEHTKSRLTKPKTRKGTKRALKRLDETREGCHEDQYGRANSAETNPKSKDEQVGKSDTIAAILSQPVCDVFIQHDRSFRRTDRKQYEKMLEARTDDLVSTAPSESVQAALAVQTAFHNISFIIQGFLSGFATFYAIFAFAFADIDILHKNYTRLAVPIRAIFYACFVISTIAALDRLEISSNLMDSLKRGLSLQTGGLDVLLCLIGTAATLVSALCDEWLAAPMKKHENIQDIIVIDPLVAWRLLSGVRAIAGLLNWLLLALSPNSNILLKQIRNPESVHENCEVP</sequence>
<evidence type="ECO:0000256" key="8">
    <source>
        <dbReference type="ARBA" id="ARBA00023136"/>
    </source>
</evidence>
<feature type="region of interest" description="Disordered" evidence="11">
    <location>
        <begin position="1"/>
        <end position="55"/>
    </location>
</feature>
<evidence type="ECO:0000256" key="6">
    <source>
        <dbReference type="ARBA" id="ARBA00022989"/>
    </source>
</evidence>
<comment type="function">
    <text evidence="10">Component of the transition zone in primary cilia. Required for ciliogenesis.</text>
</comment>
<dbReference type="OrthoDB" id="550113at2759"/>
<feature type="transmembrane region" description="Helical" evidence="12">
    <location>
        <begin position="155"/>
        <end position="178"/>
    </location>
</feature>
<evidence type="ECO:0000256" key="11">
    <source>
        <dbReference type="SAM" id="MobiDB-lite"/>
    </source>
</evidence>
<organism evidence="13 14">
    <name type="scientific">Cercopithifilaria johnstoni</name>
    <dbReference type="NCBI Taxonomy" id="2874296"/>
    <lineage>
        <taxon>Eukaryota</taxon>
        <taxon>Metazoa</taxon>
        <taxon>Ecdysozoa</taxon>
        <taxon>Nematoda</taxon>
        <taxon>Chromadorea</taxon>
        <taxon>Rhabditida</taxon>
        <taxon>Spirurina</taxon>
        <taxon>Spiruromorpha</taxon>
        <taxon>Filarioidea</taxon>
        <taxon>Onchocercidae</taxon>
        <taxon>Cercopithifilaria</taxon>
    </lineage>
</organism>
<feature type="compositionally biased region" description="Basic and acidic residues" evidence="11">
    <location>
        <begin position="23"/>
        <end position="37"/>
    </location>
</feature>
<evidence type="ECO:0000256" key="5">
    <source>
        <dbReference type="ARBA" id="ARBA00022794"/>
    </source>
</evidence>
<dbReference type="Proteomes" id="UP000746747">
    <property type="component" value="Unassembled WGS sequence"/>
</dbReference>
<keyword evidence="14" id="KW-1185">Reference proteome</keyword>
<dbReference type="EMBL" id="CAKAEH010000311">
    <property type="protein sequence ID" value="CAG9530564.1"/>
    <property type="molecule type" value="Genomic_DNA"/>
</dbReference>
<protein>
    <recommendedName>
        <fullName evidence="15">Transmembrane protein</fullName>
    </recommendedName>
</protein>
<gene>
    <name evidence="13" type="ORF">CJOHNSTONI_LOCUS1052</name>
</gene>
<comment type="caution">
    <text evidence="13">The sequence shown here is derived from an EMBL/GenBank/DDBJ whole genome shotgun (WGS) entry which is preliminary data.</text>
</comment>
<evidence type="ECO:0000313" key="14">
    <source>
        <dbReference type="Proteomes" id="UP000746747"/>
    </source>
</evidence>
<dbReference type="GO" id="GO:0016020">
    <property type="term" value="C:membrane"/>
    <property type="evidence" value="ECO:0007669"/>
    <property type="project" value="UniProtKB-SubCell"/>
</dbReference>
<dbReference type="InterPro" id="IPR029409">
    <property type="entry name" value="TMEM237"/>
</dbReference>
<comment type="similarity">
    <text evidence="3">Belongs to the TMEM237 family.</text>
</comment>
<comment type="subcellular location">
    <subcellularLocation>
        <location evidence="1">Cell projection</location>
        <location evidence="1">Cilium</location>
    </subcellularLocation>
    <subcellularLocation>
        <location evidence="2">Membrane</location>
        <topology evidence="2">Multi-pass membrane protein</topology>
    </subcellularLocation>
</comment>
<dbReference type="Pfam" id="PF15383">
    <property type="entry name" value="TMEM237"/>
    <property type="match status" value="1"/>
</dbReference>
<dbReference type="GO" id="GO:0060271">
    <property type="term" value="P:cilium assembly"/>
    <property type="evidence" value="ECO:0007669"/>
    <property type="project" value="TreeGrafter"/>
</dbReference>
<keyword evidence="5" id="KW-0970">Cilium biogenesis/degradation</keyword>
<evidence type="ECO:0008006" key="15">
    <source>
        <dbReference type="Google" id="ProtNLM"/>
    </source>
</evidence>
<feature type="transmembrane region" description="Helical" evidence="12">
    <location>
        <begin position="199"/>
        <end position="221"/>
    </location>
</feature>
<name>A0A8J2PW49_9BILA</name>
<evidence type="ECO:0000256" key="1">
    <source>
        <dbReference type="ARBA" id="ARBA00004138"/>
    </source>
</evidence>
<evidence type="ECO:0000256" key="4">
    <source>
        <dbReference type="ARBA" id="ARBA00022692"/>
    </source>
</evidence>
<keyword evidence="4 12" id="KW-0812">Transmembrane</keyword>
<keyword evidence="9" id="KW-0966">Cell projection</keyword>
<accession>A0A8J2PW49</accession>
<evidence type="ECO:0000256" key="2">
    <source>
        <dbReference type="ARBA" id="ARBA00004141"/>
    </source>
</evidence>
<proteinExistence type="inferred from homology"/>
<evidence type="ECO:0000256" key="3">
    <source>
        <dbReference type="ARBA" id="ARBA00008783"/>
    </source>
</evidence>
<dbReference type="PANTHER" id="PTHR28388">
    <property type="entry name" value="TRANSMEMBRANE PROTEIN 237"/>
    <property type="match status" value="1"/>
</dbReference>
<reference evidence="13" key="1">
    <citation type="submission" date="2021-09" db="EMBL/GenBank/DDBJ databases">
        <authorList>
            <consortium name="Pathogen Informatics"/>
        </authorList>
    </citation>
    <scope>NUCLEOTIDE SEQUENCE</scope>
</reference>
<evidence type="ECO:0000256" key="7">
    <source>
        <dbReference type="ARBA" id="ARBA00023069"/>
    </source>
</evidence>
<keyword evidence="8 12" id="KW-0472">Membrane</keyword>
<evidence type="ECO:0000256" key="9">
    <source>
        <dbReference type="ARBA" id="ARBA00023273"/>
    </source>
</evidence>
<evidence type="ECO:0000313" key="13">
    <source>
        <dbReference type="EMBL" id="CAG9530564.1"/>
    </source>
</evidence>
<feature type="transmembrane region" description="Helical" evidence="12">
    <location>
        <begin position="122"/>
        <end position="143"/>
    </location>
</feature>
<keyword evidence="7" id="KW-0969">Cilium</keyword>
<keyword evidence="6 12" id="KW-1133">Transmembrane helix</keyword>
<dbReference type="GO" id="GO:0035869">
    <property type="term" value="C:ciliary transition zone"/>
    <property type="evidence" value="ECO:0007669"/>
    <property type="project" value="TreeGrafter"/>
</dbReference>
<feature type="compositionally biased region" description="Basic residues" evidence="11">
    <location>
        <begin position="7"/>
        <end position="22"/>
    </location>
</feature>
<dbReference type="AlphaFoldDB" id="A0A8J2PW49"/>
<evidence type="ECO:0000256" key="10">
    <source>
        <dbReference type="ARBA" id="ARBA00025631"/>
    </source>
</evidence>
<evidence type="ECO:0000256" key="12">
    <source>
        <dbReference type="SAM" id="Phobius"/>
    </source>
</evidence>